<feature type="compositionally biased region" description="Low complexity" evidence="1">
    <location>
        <begin position="23"/>
        <end position="48"/>
    </location>
</feature>
<dbReference type="Proteomes" id="UP000284842">
    <property type="component" value="Unassembled WGS sequence"/>
</dbReference>
<organism evidence="2 3">
    <name type="scientific">Panaeolus cyanescens</name>
    <dbReference type="NCBI Taxonomy" id="181874"/>
    <lineage>
        <taxon>Eukaryota</taxon>
        <taxon>Fungi</taxon>
        <taxon>Dikarya</taxon>
        <taxon>Basidiomycota</taxon>
        <taxon>Agaricomycotina</taxon>
        <taxon>Agaricomycetes</taxon>
        <taxon>Agaricomycetidae</taxon>
        <taxon>Agaricales</taxon>
        <taxon>Agaricineae</taxon>
        <taxon>Galeropsidaceae</taxon>
        <taxon>Panaeolus</taxon>
    </lineage>
</organism>
<evidence type="ECO:0000313" key="3">
    <source>
        <dbReference type="Proteomes" id="UP000284842"/>
    </source>
</evidence>
<dbReference type="EMBL" id="NHTK01001146">
    <property type="protein sequence ID" value="PPR02767.1"/>
    <property type="molecule type" value="Genomic_DNA"/>
</dbReference>
<proteinExistence type="predicted"/>
<evidence type="ECO:0000256" key="1">
    <source>
        <dbReference type="SAM" id="MobiDB-lite"/>
    </source>
</evidence>
<dbReference type="InParanoid" id="A0A409YIC5"/>
<gene>
    <name evidence="2" type="ORF">CVT24_002241</name>
</gene>
<protein>
    <submittedName>
        <fullName evidence="2">Uncharacterized protein</fullName>
    </submittedName>
</protein>
<evidence type="ECO:0000313" key="2">
    <source>
        <dbReference type="EMBL" id="PPR02767.1"/>
    </source>
</evidence>
<accession>A0A409YIC5</accession>
<reference evidence="2 3" key="1">
    <citation type="journal article" date="2018" name="Evol. Lett.">
        <title>Horizontal gene cluster transfer increased hallucinogenic mushroom diversity.</title>
        <authorList>
            <person name="Reynolds H.T."/>
            <person name="Vijayakumar V."/>
            <person name="Gluck-Thaler E."/>
            <person name="Korotkin H.B."/>
            <person name="Matheny P.B."/>
            <person name="Slot J.C."/>
        </authorList>
    </citation>
    <scope>NUCLEOTIDE SEQUENCE [LARGE SCALE GENOMIC DNA]</scope>
    <source>
        <strain evidence="2 3">2629</strain>
    </source>
</reference>
<sequence>MLRLRQDPPPGVQQEATRLLNKANAPASSPAQATTSPPSAQAPNTPASKGPTPPSKAPKRAPRVPINLAIRIVKDVRISILILIRVRGIEMGVKRLQDNGRLRRRQTKKPTAHVLLQHHIPSPVKRQKSGISSVSHGVSEGDKKRALSSFSLVMRRRKRRFLSVWMWSLTWSRAEGAFGNRVMGHQVRMEGGIVVRSLMWSRCRVKAASVLLVSLFFP</sequence>
<keyword evidence="3" id="KW-1185">Reference proteome</keyword>
<dbReference type="AlphaFoldDB" id="A0A409YIC5"/>
<name>A0A409YIC5_9AGAR</name>
<feature type="region of interest" description="Disordered" evidence="1">
    <location>
        <begin position="1"/>
        <end position="61"/>
    </location>
</feature>
<comment type="caution">
    <text evidence="2">The sequence shown here is derived from an EMBL/GenBank/DDBJ whole genome shotgun (WGS) entry which is preliminary data.</text>
</comment>